<proteinExistence type="predicted"/>
<organism evidence="2 3">
    <name type="scientific">Gossypium darwinii</name>
    <name type="common">Darwin's cotton</name>
    <name type="synonym">Gossypium barbadense var. darwinii</name>
    <dbReference type="NCBI Taxonomy" id="34276"/>
    <lineage>
        <taxon>Eukaryota</taxon>
        <taxon>Viridiplantae</taxon>
        <taxon>Streptophyta</taxon>
        <taxon>Embryophyta</taxon>
        <taxon>Tracheophyta</taxon>
        <taxon>Spermatophyta</taxon>
        <taxon>Magnoliopsida</taxon>
        <taxon>eudicotyledons</taxon>
        <taxon>Gunneridae</taxon>
        <taxon>Pentapetalae</taxon>
        <taxon>rosids</taxon>
        <taxon>malvids</taxon>
        <taxon>Malvales</taxon>
        <taxon>Malvaceae</taxon>
        <taxon>Malvoideae</taxon>
        <taxon>Gossypium</taxon>
    </lineage>
</organism>
<keyword evidence="3" id="KW-1185">Reference proteome</keyword>
<dbReference type="EMBL" id="CM017704">
    <property type="protein sequence ID" value="TYG73704.1"/>
    <property type="molecule type" value="Genomic_DNA"/>
</dbReference>
<evidence type="ECO:0000313" key="2">
    <source>
        <dbReference type="EMBL" id="TYG73704.1"/>
    </source>
</evidence>
<gene>
    <name evidence="2" type="ORF">ES288_D04G123200v1</name>
</gene>
<evidence type="ECO:0000313" key="3">
    <source>
        <dbReference type="Proteomes" id="UP000323506"/>
    </source>
</evidence>
<name>A0A5D2CWK0_GOSDA</name>
<dbReference type="AlphaFoldDB" id="A0A5D2CWK0"/>
<dbReference type="InterPro" id="IPR054722">
    <property type="entry name" value="PolX-like_BBD"/>
</dbReference>
<dbReference type="Proteomes" id="UP000323506">
    <property type="component" value="Chromosome D04"/>
</dbReference>
<protein>
    <recommendedName>
        <fullName evidence="1">Retrovirus-related Pol polyprotein from transposon TNT 1-94-like beta-barrel domain-containing protein</fullName>
    </recommendedName>
</protein>
<accession>A0A5D2CWK0</accession>
<evidence type="ECO:0000259" key="1">
    <source>
        <dbReference type="Pfam" id="PF22936"/>
    </source>
</evidence>
<sequence>MGSHTVKSTGSPVFASPSTAIDPVWYPDSVVAAHMRSDLVKLLDARLYNGGGKVIMDNGLSIPVTHVGGSTILANDSSPLLLEDLLYVPDISKNLLSVSKFAKDNGVFFKFYPNCCYVKDLKTRQTLLCESELNGLYRFDNVKFKFAFNVVNAYRTESLQQ</sequence>
<reference evidence="2 3" key="1">
    <citation type="submission" date="2019-06" db="EMBL/GenBank/DDBJ databases">
        <title>WGS assembly of Gossypium darwinii.</title>
        <authorList>
            <person name="Chen Z.J."/>
            <person name="Sreedasyam A."/>
            <person name="Ando A."/>
            <person name="Song Q."/>
            <person name="De L."/>
            <person name="Hulse-Kemp A."/>
            <person name="Ding M."/>
            <person name="Ye W."/>
            <person name="Kirkbride R."/>
            <person name="Jenkins J."/>
            <person name="Plott C."/>
            <person name="Lovell J."/>
            <person name="Lin Y.-M."/>
            <person name="Vaughn R."/>
            <person name="Liu B."/>
            <person name="Li W."/>
            <person name="Simpson S."/>
            <person name="Scheffler B."/>
            <person name="Saski C."/>
            <person name="Grover C."/>
            <person name="Hu G."/>
            <person name="Conover J."/>
            <person name="Carlson J."/>
            <person name="Shu S."/>
            <person name="Boston L."/>
            <person name="Williams M."/>
            <person name="Peterson D."/>
            <person name="Mcgee K."/>
            <person name="Jones D."/>
            <person name="Wendel J."/>
            <person name="Stelly D."/>
            <person name="Grimwood J."/>
            <person name="Schmutz J."/>
        </authorList>
    </citation>
    <scope>NUCLEOTIDE SEQUENCE [LARGE SCALE GENOMIC DNA]</scope>
    <source>
        <strain evidence="2">1808015.09</strain>
    </source>
</reference>
<dbReference type="Pfam" id="PF22936">
    <property type="entry name" value="Pol_BBD"/>
    <property type="match status" value="1"/>
</dbReference>
<feature type="domain" description="Retrovirus-related Pol polyprotein from transposon TNT 1-94-like beta-barrel" evidence="1">
    <location>
        <begin position="25"/>
        <end position="103"/>
    </location>
</feature>